<gene>
    <name evidence="1" type="ORF">ACFSJH_05285</name>
</gene>
<reference evidence="2" key="1">
    <citation type="journal article" date="2019" name="Int. J. Syst. Evol. Microbiol.">
        <title>The Global Catalogue of Microorganisms (GCM) 10K type strain sequencing project: providing services to taxonomists for standard genome sequencing and annotation.</title>
        <authorList>
            <consortium name="The Broad Institute Genomics Platform"/>
            <consortium name="The Broad Institute Genome Sequencing Center for Infectious Disease"/>
            <person name="Wu L."/>
            <person name="Ma J."/>
        </authorList>
    </citation>
    <scope>NUCLEOTIDE SEQUENCE [LARGE SCALE GENOMIC DNA]</scope>
    <source>
        <strain evidence="2">GH52</strain>
    </source>
</reference>
<organism evidence="1 2">
    <name type="scientific">Paenibacillus yanchengensis</name>
    <dbReference type="NCBI Taxonomy" id="2035833"/>
    <lineage>
        <taxon>Bacteria</taxon>
        <taxon>Bacillati</taxon>
        <taxon>Bacillota</taxon>
        <taxon>Bacilli</taxon>
        <taxon>Bacillales</taxon>
        <taxon>Paenibacillaceae</taxon>
        <taxon>Paenibacillus</taxon>
    </lineage>
</organism>
<dbReference type="Proteomes" id="UP001597362">
    <property type="component" value="Unassembled WGS sequence"/>
</dbReference>
<evidence type="ECO:0000313" key="1">
    <source>
        <dbReference type="EMBL" id="MFD2115148.1"/>
    </source>
</evidence>
<keyword evidence="2" id="KW-1185">Reference proteome</keyword>
<proteinExistence type="predicted"/>
<evidence type="ECO:0000313" key="2">
    <source>
        <dbReference type="Proteomes" id="UP001597362"/>
    </source>
</evidence>
<dbReference type="Pfam" id="PF03682">
    <property type="entry name" value="UPF0158"/>
    <property type="match status" value="1"/>
</dbReference>
<sequence>MKLKLEDVIDAIEMASDGVEYYFSKEKGEIVVYTDPLITGIEDDELAEELEENVDEYIRLPTKFDVNEYSIMEQFIWSLPEGKMQDSLERAIRGRGAFRNFKDKLESFGIVDEWYVYEANTFKRIAIAWCENKNIEYT</sequence>
<accession>A0ABW4YHH5</accession>
<dbReference type="InterPro" id="IPR005361">
    <property type="entry name" value="UPF0158"/>
</dbReference>
<dbReference type="RefSeq" id="WP_377770173.1">
    <property type="nucleotide sequence ID" value="NZ_JBHUHO010000013.1"/>
</dbReference>
<dbReference type="EMBL" id="JBHUHO010000013">
    <property type="protein sequence ID" value="MFD2115148.1"/>
    <property type="molecule type" value="Genomic_DNA"/>
</dbReference>
<protein>
    <submittedName>
        <fullName evidence="1">UPF0158 family protein</fullName>
    </submittedName>
</protein>
<comment type="caution">
    <text evidence="1">The sequence shown here is derived from an EMBL/GenBank/DDBJ whole genome shotgun (WGS) entry which is preliminary data.</text>
</comment>
<name>A0ABW4YHH5_9BACL</name>